<accession>A0A6J5PL26</accession>
<dbReference type="EMBL" id="LR797534">
    <property type="protein sequence ID" value="CAB4223237.1"/>
    <property type="molecule type" value="Genomic_DNA"/>
</dbReference>
<evidence type="ECO:0000256" key="2">
    <source>
        <dbReference type="SAM" id="MobiDB-lite"/>
    </source>
</evidence>
<evidence type="ECO:0000313" key="4">
    <source>
        <dbReference type="EMBL" id="CAB4170676.1"/>
    </source>
</evidence>
<name>A0A6J5PL26_9CAUD</name>
<feature type="region of interest" description="Disordered" evidence="2">
    <location>
        <begin position="237"/>
        <end position="289"/>
    </location>
</feature>
<feature type="compositionally biased region" description="Polar residues" evidence="2">
    <location>
        <begin position="276"/>
        <end position="289"/>
    </location>
</feature>
<evidence type="ECO:0000256" key="1">
    <source>
        <dbReference type="SAM" id="Coils"/>
    </source>
</evidence>
<organism evidence="4">
    <name type="scientific">uncultured Caudovirales phage</name>
    <dbReference type="NCBI Taxonomy" id="2100421"/>
    <lineage>
        <taxon>Viruses</taxon>
        <taxon>Duplodnaviria</taxon>
        <taxon>Heunggongvirae</taxon>
        <taxon>Uroviricota</taxon>
        <taxon>Caudoviricetes</taxon>
        <taxon>Peduoviridae</taxon>
        <taxon>Maltschvirus</taxon>
        <taxon>Maltschvirus maltsch</taxon>
    </lineage>
</organism>
<proteinExistence type="predicted"/>
<evidence type="ECO:0000313" key="3">
    <source>
        <dbReference type="EMBL" id="CAB4168080.1"/>
    </source>
</evidence>
<keyword evidence="1" id="KW-0175">Coiled coil</keyword>
<feature type="coiled-coil region" evidence="1">
    <location>
        <begin position="10"/>
        <end position="38"/>
    </location>
</feature>
<dbReference type="EMBL" id="LR796815">
    <property type="protein sequence ID" value="CAB4168080.1"/>
    <property type="molecule type" value="Genomic_DNA"/>
</dbReference>
<evidence type="ECO:0000313" key="5">
    <source>
        <dbReference type="EMBL" id="CAB4177028.1"/>
    </source>
</evidence>
<feature type="region of interest" description="Disordered" evidence="2">
    <location>
        <begin position="143"/>
        <end position="176"/>
    </location>
</feature>
<reference evidence="4" key="1">
    <citation type="submission" date="2020-05" db="EMBL/GenBank/DDBJ databases">
        <authorList>
            <person name="Chiriac C."/>
            <person name="Salcher M."/>
            <person name="Ghai R."/>
            <person name="Kavagutti S V."/>
        </authorList>
    </citation>
    <scope>NUCLEOTIDE SEQUENCE</scope>
</reference>
<protein>
    <submittedName>
        <fullName evidence="4">Uncharacterized protein</fullName>
    </submittedName>
</protein>
<feature type="compositionally biased region" description="Basic and acidic residues" evidence="2">
    <location>
        <begin position="150"/>
        <end position="174"/>
    </location>
</feature>
<dbReference type="EMBL" id="LR796858">
    <property type="protein sequence ID" value="CAB4170676.1"/>
    <property type="molecule type" value="Genomic_DNA"/>
</dbReference>
<gene>
    <name evidence="6" type="ORF">UFOVP1666_161</name>
    <name evidence="3" type="ORF">UFOVP867_116</name>
    <name evidence="4" type="ORF">UFOVP913_82</name>
    <name evidence="5" type="ORF">UFOVP993_135</name>
</gene>
<dbReference type="EMBL" id="LR796944">
    <property type="protein sequence ID" value="CAB4177028.1"/>
    <property type="molecule type" value="Genomic_DNA"/>
</dbReference>
<sequence length="289" mass="32015">MNLFATWKSYLEEQAKAKEELKALNKLTKEEVEQIDEKSAQAFRNKIDKNVRDVVLGARAIRDSGLDMNPEDTGHKTKYQMNKAAGRALRKEESEQVDETWSKDQLAGIHAMHDKMSKSVGIDPSKKYGTIITKKKAFDPTDIAAGPWKDSPETVTDKSGAKHDPMSRAKDLARRAAAKKRLGEEVEQIDETLARQEWDAHLASVTAAHRKAGNKVIDINARKQHYTVVAPDGRATKTNFTPSGVKHETLGYITPGDSADADVVPAEKNPRGRPTGSKSGTLWNKKTTK</sequence>
<evidence type="ECO:0000313" key="6">
    <source>
        <dbReference type="EMBL" id="CAB4223237.1"/>
    </source>
</evidence>